<feature type="region of interest" description="Disordered" evidence="1">
    <location>
        <begin position="1"/>
        <end position="88"/>
    </location>
</feature>
<comment type="caution">
    <text evidence="2">The sequence shown here is derived from an EMBL/GenBank/DDBJ whole genome shotgun (WGS) entry which is preliminary data.</text>
</comment>
<dbReference type="EMBL" id="VEVO01000003">
    <property type="protein sequence ID" value="KAF0043923.1"/>
    <property type="molecule type" value="Genomic_DNA"/>
</dbReference>
<name>A0A6A4TD62_SCOMX</name>
<evidence type="ECO:0000313" key="3">
    <source>
        <dbReference type="Proteomes" id="UP000438429"/>
    </source>
</evidence>
<organism evidence="2 3">
    <name type="scientific">Scophthalmus maximus</name>
    <name type="common">Turbot</name>
    <name type="synonym">Psetta maxima</name>
    <dbReference type="NCBI Taxonomy" id="52904"/>
    <lineage>
        <taxon>Eukaryota</taxon>
        <taxon>Metazoa</taxon>
        <taxon>Chordata</taxon>
        <taxon>Craniata</taxon>
        <taxon>Vertebrata</taxon>
        <taxon>Euteleostomi</taxon>
        <taxon>Actinopterygii</taxon>
        <taxon>Neopterygii</taxon>
        <taxon>Teleostei</taxon>
        <taxon>Neoteleostei</taxon>
        <taxon>Acanthomorphata</taxon>
        <taxon>Carangaria</taxon>
        <taxon>Pleuronectiformes</taxon>
        <taxon>Pleuronectoidei</taxon>
        <taxon>Scophthalmidae</taxon>
        <taxon>Scophthalmus</taxon>
    </lineage>
</organism>
<dbReference type="Proteomes" id="UP000438429">
    <property type="component" value="Unassembled WGS sequence"/>
</dbReference>
<dbReference type="AlphaFoldDB" id="A0A6A4TD62"/>
<reference evidence="2 3" key="1">
    <citation type="submission" date="2019-06" db="EMBL/GenBank/DDBJ databases">
        <title>Draft genomes of female and male turbot (Scophthalmus maximus).</title>
        <authorList>
            <person name="Xu H."/>
            <person name="Xu X.-W."/>
            <person name="Shao C."/>
            <person name="Chen S."/>
        </authorList>
    </citation>
    <scope>NUCLEOTIDE SEQUENCE [LARGE SCALE GENOMIC DNA]</scope>
    <source>
        <strain evidence="2">Ysfricsl-2016a</strain>
        <tissue evidence="2">Blood</tissue>
    </source>
</reference>
<proteinExistence type="predicted"/>
<evidence type="ECO:0000256" key="1">
    <source>
        <dbReference type="SAM" id="MobiDB-lite"/>
    </source>
</evidence>
<evidence type="ECO:0000313" key="2">
    <source>
        <dbReference type="EMBL" id="KAF0043923.1"/>
    </source>
</evidence>
<gene>
    <name evidence="2" type="ORF">F2P81_003081</name>
</gene>
<sequence>MFRSRSGAEPLATSGYRAAKATKKKVLSQGVVGYQSPRLEDWKQQKKKQRQQQQKKTKKKKKKMAAEGIFGPASGNGAAPFVTFGGRR</sequence>
<accession>A0A6A4TD62</accession>
<feature type="compositionally biased region" description="Basic residues" evidence="1">
    <location>
        <begin position="45"/>
        <end position="63"/>
    </location>
</feature>
<protein>
    <submittedName>
        <fullName evidence="2">Uncharacterized protein</fullName>
    </submittedName>
</protein>